<gene>
    <name evidence="2" type="ORF">BIZ92_19935</name>
</gene>
<evidence type="ECO:0000313" key="3">
    <source>
        <dbReference type="Proteomes" id="UP000187251"/>
    </source>
</evidence>
<dbReference type="Gene3D" id="3.40.50.1820">
    <property type="entry name" value="alpha/beta hydrolase"/>
    <property type="match status" value="1"/>
</dbReference>
<dbReference type="PANTHER" id="PTHR43194">
    <property type="entry name" value="HYDROLASE ALPHA/BETA FOLD FAMILY"/>
    <property type="match status" value="1"/>
</dbReference>
<protein>
    <submittedName>
        <fullName evidence="2">Alpha/beta hydrolase</fullName>
    </submittedName>
</protein>
<name>A0A1R1JXM4_ALCXX</name>
<dbReference type="GO" id="GO:0016787">
    <property type="term" value="F:hydrolase activity"/>
    <property type="evidence" value="ECO:0007669"/>
    <property type="project" value="UniProtKB-KW"/>
</dbReference>
<evidence type="ECO:0000259" key="1">
    <source>
        <dbReference type="Pfam" id="PF12697"/>
    </source>
</evidence>
<dbReference type="InterPro" id="IPR000073">
    <property type="entry name" value="AB_hydrolase_1"/>
</dbReference>
<dbReference type="EMBL" id="MJMN01000004">
    <property type="protein sequence ID" value="OMG91306.1"/>
    <property type="molecule type" value="Genomic_DNA"/>
</dbReference>
<evidence type="ECO:0000313" key="2">
    <source>
        <dbReference type="EMBL" id="OMG91306.1"/>
    </source>
</evidence>
<organism evidence="2 3">
    <name type="scientific">Alcaligenes xylosoxydans xylosoxydans</name>
    <name type="common">Achromobacter xylosoxidans</name>
    <dbReference type="NCBI Taxonomy" id="85698"/>
    <lineage>
        <taxon>Bacteria</taxon>
        <taxon>Pseudomonadati</taxon>
        <taxon>Pseudomonadota</taxon>
        <taxon>Betaproteobacteria</taxon>
        <taxon>Burkholderiales</taxon>
        <taxon>Alcaligenaceae</taxon>
        <taxon>Achromobacter</taxon>
    </lineage>
</organism>
<dbReference type="AlphaFoldDB" id="A0A1R1JXM4"/>
<dbReference type="SUPFAM" id="SSF53474">
    <property type="entry name" value="alpha/beta-Hydrolases"/>
    <property type="match status" value="1"/>
</dbReference>
<proteinExistence type="predicted"/>
<dbReference type="Pfam" id="PF12697">
    <property type="entry name" value="Abhydrolase_6"/>
    <property type="match status" value="1"/>
</dbReference>
<dbReference type="InterPro" id="IPR050228">
    <property type="entry name" value="Carboxylesterase_BioH"/>
</dbReference>
<comment type="caution">
    <text evidence="2">The sequence shown here is derived from an EMBL/GenBank/DDBJ whole genome shotgun (WGS) entry which is preliminary data.</text>
</comment>
<dbReference type="InterPro" id="IPR029058">
    <property type="entry name" value="AB_hydrolase_fold"/>
</dbReference>
<dbReference type="OrthoDB" id="3663240at2"/>
<dbReference type="Proteomes" id="UP000187251">
    <property type="component" value="Unassembled WGS sequence"/>
</dbReference>
<keyword evidence="2" id="KW-0378">Hydrolase</keyword>
<feature type="domain" description="AB hydrolase-1" evidence="1">
    <location>
        <begin position="74"/>
        <end position="258"/>
    </location>
</feature>
<accession>A0A1R1JXM4</accession>
<sequence length="283" mass="30252">MPGGDGGELSMAEPTPPAPDLDPAFAAILEKYFAITRVPYDAFTRAFLGRCQSFSVKADGGVYKYYRRGAGPTVVLAHGIHSHLGSMVPIAEQLLDLGYEVVLFDMPAHGEAAGSGTDPVQVRDFIRKVCARVGDIHAVVSHSLGGLWALSAMHQGFRADAFVSISTPSTTRFLVEKFVQLNQLDAAVETRLCAELERRYGATLWTDYAPRHIAGALDVPGLVIHGAKDDFVPPAHARELHDAWPGATLEIVDGAGHFEILGLAAVGRRVGAYLREVPVAAAA</sequence>
<dbReference type="PANTHER" id="PTHR43194:SF5">
    <property type="entry name" value="PIMELOYL-[ACYL-CARRIER PROTEIN] METHYL ESTER ESTERASE"/>
    <property type="match status" value="1"/>
</dbReference>
<reference evidence="2 3" key="1">
    <citation type="submission" date="2016-09" db="EMBL/GenBank/DDBJ databases">
        <title>Phylogenomics of Achromobacter.</title>
        <authorList>
            <person name="Jeukens J."/>
            <person name="Freschi L."/>
            <person name="Vincent A.T."/>
            <person name="Emond-Rheault J.-G."/>
            <person name="Kukavica-Ibrulj I."/>
            <person name="Charette S.J."/>
            <person name="Levesque R.C."/>
        </authorList>
    </citation>
    <scope>NUCLEOTIDE SEQUENCE [LARGE SCALE GENOMIC DNA]</scope>
    <source>
        <strain evidence="2 3">AUS488</strain>
    </source>
</reference>